<evidence type="ECO:0000256" key="3">
    <source>
        <dbReference type="ARBA" id="ARBA00023125"/>
    </source>
</evidence>
<evidence type="ECO:0000256" key="6">
    <source>
        <dbReference type="SAM" id="MobiDB-lite"/>
    </source>
</evidence>
<gene>
    <name evidence="8" type="ORF">WMY93_027705</name>
</gene>
<feature type="region of interest" description="Disordered" evidence="6">
    <location>
        <begin position="129"/>
        <end position="154"/>
    </location>
</feature>
<feature type="compositionally biased region" description="Polar residues" evidence="6">
    <location>
        <begin position="140"/>
        <end position="154"/>
    </location>
</feature>
<dbReference type="EMBL" id="JBBPFD010000020">
    <property type="protein sequence ID" value="KAK7884582.1"/>
    <property type="molecule type" value="Genomic_DNA"/>
</dbReference>
<dbReference type="GO" id="GO:0000978">
    <property type="term" value="F:RNA polymerase II cis-regulatory region sequence-specific DNA binding"/>
    <property type="evidence" value="ECO:0007669"/>
    <property type="project" value="TreeGrafter"/>
</dbReference>
<comment type="caution">
    <text evidence="8">The sequence shown here is derived from an EMBL/GenBank/DDBJ whole genome shotgun (WGS) entry which is preliminary data.</text>
</comment>
<dbReference type="InterPro" id="IPR031867">
    <property type="entry name" value="MiT/TFE_N"/>
</dbReference>
<proteinExistence type="predicted"/>
<dbReference type="AlphaFoldDB" id="A0AAW0MZI2"/>
<reference evidence="9" key="1">
    <citation type="submission" date="2024-04" db="EMBL/GenBank/DDBJ databases">
        <title>Salinicola lusitanus LLJ914,a marine bacterium isolated from the Okinawa Trough.</title>
        <authorList>
            <person name="Li J."/>
        </authorList>
    </citation>
    <scope>NUCLEOTIDE SEQUENCE [LARGE SCALE GENOMIC DNA]</scope>
</reference>
<feature type="domain" description="MiT/TFE transcription factors N-terminal" evidence="7">
    <location>
        <begin position="115"/>
        <end position="216"/>
    </location>
</feature>
<evidence type="ECO:0000313" key="9">
    <source>
        <dbReference type="Proteomes" id="UP001460270"/>
    </source>
</evidence>
<protein>
    <recommendedName>
        <fullName evidence="7">MiT/TFE transcription factors N-terminal domain-containing protein</fullName>
    </recommendedName>
</protein>
<accession>A0AAW0MZI2</accession>
<dbReference type="PANTHER" id="PTHR45776">
    <property type="entry name" value="MIP04163P"/>
    <property type="match status" value="1"/>
</dbReference>
<evidence type="ECO:0000256" key="5">
    <source>
        <dbReference type="ARBA" id="ARBA00023242"/>
    </source>
</evidence>
<dbReference type="Pfam" id="PF15951">
    <property type="entry name" value="MITF_TFEB_C_3_N"/>
    <property type="match status" value="1"/>
</dbReference>
<evidence type="ECO:0000259" key="7">
    <source>
        <dbReference type="Pfam" id="PF15951"/>
    </source>
</evidence>
<feature type="region of interest" description="Disordered" evidence="6">
    <location>
        <begin position="197"/>
        <end position="222"/>
    </location>
</feature>
<evidence type="ECO:0000313" key="8">
    <source>
        <dbReference type="EMBL" id="KAK7884582.1"/>
    </source>
</evidence>
<evidence type="ECO:0000256" key="4">
    <source>
        <dbReference type="ARBA" id="ARBA00023163"/>
    </source>
</evidence>
<dbReference type="Proteomes" id="UP001460270">
    <property type="component" value="Unassembled WGS sequence"/>
</dbReference>
<dbReference type="GO" id="GO:0005634">
    <property type="term" value="C:nucleus"/>
    <property type="evidence" value="ECO:0007669"/>
    <property type="project" value="UniProtKB-SubCell"/>
</dbReference>
<keyword evidence="4" id="KW-0804">Transcription</keyword>
<organism evidence="8 9">
    <name type="scientific">Mugilogobius chulae</name>
    <name type="common">yellowstripe goby</name>
    <dbReference type="NCBI Taxonomy" id="88201"/>
    <lineage>
        <taxon>Eukaryota</taxon>
        <taxon>Metazoa</taxon>
        <taxon>Chordata</taxon>
        <taxon>Craniata</taxon>
        <taxon>Vertebrata</taxon>
        <taxon>Euteleostomi</taxon>
        <taxon>Actinopterygii</taxon>
        <taxon>Neopterygii</taxon>
        <taxon>Teleostei</taxon>
        <taxon>Neoteleostei</taxon>
        <taxon>Acanthomorphata</taxon>
        <taxon>Gobiaria</taxon>
        <taxon>Gobiiformes</taxon>
        <taxon>Gobioidei</taxon>
        <taxon>Gobiidae</taxon>
        <taxon>Gobionellinae</taxon>
        <taxon>Mugilogobius</taxon>
    </lineage>
</organism>
<keyword evidence="9" id="KW-1185">Reference proteome</keyword>
<keyword evidence="2" id="KW-0805">Transcription regulation</keyword>
<name>A0AAW0MZI2_9GOBI</name>
<evidence type="ECO:0000256" key="1">
    <source>
        <dbReference type="ARBA" id="ARBA00004123"/>
    </source>
</evidence>
<comment type="subcellular location">
    <subcellularLocation>
        <location evidence="1">Nucleus</location>
    </subcellularLocation>
</comment>
<keyword evidence="3" id="KW-0238">DNA-binding</keyword>
<dbReference type="PANTHER" id="PTHR45776:SF2">
    <property type="entry name" value="MIP04163P"/>
    <property type="match status" value="1"/>
</dbReference>
<evidence type="ECO:0000256" key="2">
    <source>
        <dbReference type="ARBA" id="ARBA00023015"/>
    </source>
</evidence>
<sequence length="283" mass="31459">MSTVNANQLLREEQSRPGAEAEVTQTVYVILDSAESINLVRVESGIVADIEVESLLPSDSDTFYQIKSQPISNRYLNQNNLYLMNPDLWALLSVTHSSGAASSLSSSLPSAMSSRVLLRQDLMRQQTLEQQQKELQKQKASAQNSEPIQVSLSSGSVAPAQVPLEILKVQTGLENPTRYHIQQAQRQQVKQYLSTAQGRAVSHDGAKMQTDPSPKRDFSPVPLSPKQEMEEAVLEDIISLESSLNDEYLSLFDPELQIATTLHAVCWSRQGQFVEEIEDLYKG</sequence>
<keyword evidence="5" id="KW-0539">Nucleus</keyword>
<dbReference type="GO" id="GO:0000981">
    <property type="term" value="F:DNA-binding transcription factor activity, RNA polymerase II-specific"/>
    <property type="evidence" value="ECO:0007669"/>
    <property type="project" value="TreeGrafter"/>
</dbReference>